<dbReference type="EMBL" id="SMGJ01000006">
    <property type="protein sequence ID" value="TCK68108.1"/>
    <property type="molecule type" value="Genomic_DNA"/>
</dbReference>
<evidence type="ECO:0000259" key="2">
    <source>
        <dbReference type="Pfam" id="PF21821"/>
    </source>
</evidence>
<dbReference type="InterPro" id="IPR048494">
    <property type="entry name" value="Dit-like_N"/>
</dbReference>
<evidence type="ECO:0000313" key="4">
    <source>
        <dbReference type="Proteomes" id="UP000295496"/>
    </source>
</evidence>
<dbReference type="Proteomes" id="UP000295496">
    <property type="component" value="Unassembled WGS sequence"/>
</dbReference>
<reference evidence="3 4" key="1">
    <citation type="submission" date="2019-03" db="EMBL/GenBank/DDBJ databases">
        <title>Genomic Encyclopedia of Type Strains, Phase IV (KMG-IV): sequencing the most valuable type-strain genomes for metagenomic binning, comparative biology and taxonomic classification.</title>
        <authorList>
            <person name="Goeker M."/>
        </authorList>
    </citation>
    <scope>NUCLEOTIDE SEQUENCE [LARGE SCALE GENOMIC DNA]</scope>
    <source>
        <strain evidence="3 4">DSM 10053</strain>
    </source>
</reference>
<feature type="domain" description="Dit-like phage tail protein N-terminal" evidence="2">
    <location>
        <begin position="16"/>
        <end position="210"/>
    </location>
</feature>
<comment type="caution">
    <text evidence="3">The sequence shown here is derived from an EMBL/GenBank/DDBJ whole genome shotgun (WGS) entry which is preliminary data.</text>
</comment>
<dbReference type="AlphaFoldDB" id="A0A4R1KSS6"/>
<dbReference type="Pfam" id="PF21821">
    <property type="entry name" value="Dit_like"/>
    <property type="match status" value="1"/>
</dbReference>
<sequence>MAFTQISSRRIGEITLDITTQETHSSELTITENPIESGAMIADHAVVKPKSITIVGIMVEQDKNSVNSLSFVGNVRGVTDFLNNIPLPFSVLTKTTQTIARAKRFYSTTNAIVNQVANTLNSARSLAPWLPDFGLGSLFSSIGQGRVQQAYADLVACQKSGETIDIQTGIHLYQNMLIESISVTQTLDGSAEFSITAREIFIVQTQTTQAKQGTSGQKPTGNKKSGRSAVQSATKSQKGNTQTTAVKSSVINNGYKKVKGWLG</sequence>
<organism evidence="3 4">
    <name type="scientific">Lonepinella koalarum</name>
    <dbReference type="NCBI Taxonomy" id="53417"/>
    <lineage>
        <taxon>Bacteria</taxon>
        <taxon>Pseudomonadati</taxon>
        <taxon>Pseudomonadota</taxon>
        <taxon>Gammaproteobacteria</taxon>
        <taxon>Pasteurellales</taxon>
        <taxon>Pasteurellaceae</taxon>
        <taxon>Lonepinella</taxon>
    </lineage>
</organism>
<gene>
    <name evidence="3" type="ORF">EV692_1807</name>
</gene>
<dbReference type="RefSeq" id="WP_341539176.1">
    <property type="nucleotide sequence ID" value="NZ_CP170642.1"/>
</dbReference>
<name>A0A4R1KSS6_9PAST</name>
<feature type="region of interest" description="Disordered" evidence="1">
    <location>
        <begin position="208"/>
        <end position="245"/>
    </location>
</feature>
<accession>A0A4R1KSS6</accession>
<protein>
    <recommendedName>
        <fullName evidence="2">Dit-like phage tail protein N-terminal domain-containing protein</fullName>
    </recommendedName>
</protein>
<evidence type="ECO:0000256" key="1">
    <source>
        <dbReference type="SAM" id="MobiDB-lite"/>
    </source>
</evidence>
<proteinExistence type="predicted"/>
<evidence type="ECO:0000313" key="3">
    <source>
        <dbReference type="EMBL" id="TCK68108.1"/>
    </source>
</evidence>
<keyword evidence="4" id="KW-1185">Reference proteome</keyword>